<keyword evidence="2" id="KW-1185">Reference proteome</keyword>
<dbReference type="Proteomes" id="UP000717696">
    <property type="component" value="Unassembled WGS sequence"/>
</dbReference>
<proteinExistence type="predicted"/>
<comment type="caution">
    <text evidence="1">The sequence shown here is derived from an EMBL/GenBank/DDBJ whole genome shotgun (WGS) entry which is preliminary data.</text>
</comment>
<dbReference type="OrthoDB" id="3521097at2759"/>
<sequence length="352" mass="39683">MADSSQTILRFACPFQKYDPQASRHCSQPSRRNAWGGFEDVHRVKQHVLNVHDKALFCHRCCRRWETPQHAREHEETANCEAIPTDRTDWMKPGQEKDVRKRIASKDPEDRWYTLFQRLFPHLPSEGPDSAREKYTPYYYAGAGSSVNCNMSSDESILSSSVGLFLDEPFAIYNTPPPQSMVSEHVATQEPSSLINTYSDYYTTDWLGDGLGNVNLQPASPRGANAFNGHNTTNPPLHKCFVFENSTSGNEIHDSKMANLSLMNPSLPLNDGQLTATNHADLRLHLSNSCDELRRRGSKIDRCLTAYSKLSACLDDMSNFAIELASNPADASRMRTLNAHIQLMRQVLANVF</sequence>
<gene>
    <name evidence="1" type="ORF">B0J13DRAFT_616007</name>
</gene>
<dbReference type="PANTHER" id="PTHR38166:SF1">
    <property type="entry name" value="C2H2-TYPE DOMAIN-CONTAINING PROTEIN"/>
    <property type="match status" value="1"/>
</dbReference>
<dbReference type="AlphaFoldDB" id="A0A9P9FM49"/>
<name>A0A9P9FM49_9HYPO</name>
<evidence type="ECO:0008006" key="3">
    <source>
        <dbReference type="Google" id="ProtNLM"/>
    </source>
</evidence>
<accession>A0A9P9FM49</accession>
<evidence type="ECO:0000313" key="2">
    <source>
        <dbReference type="Proteomes" id="UP000717696"/>
    </source>
</evidence>
<evidence type="ECO:0000313" key="1">
    <source>
        <dbReference type="EMBL" id="KAH7163413.1"/>
    </source>
</evidence>
<reference evidence="1" key="1">
    <citation type="journal article" date="2021" name="Nat. Commun.">
        <title>Genetic determinants of endophytism in the Arabidopsis root mycobiome.</title>
        <authorList>
            <person name="Mesny F."/>
            <person name="Miyauchi S."/>
            <person name="Thiergart T."/>
            <person name="Pickel B."/>
            <person name="Atanasova L."/>
            <person name="Karlsson M."/>
            <person name="Huettel B."/>
            <person name="Barry K.W."/>
            <person name="Haridas S."/>
            <person name="Chen C."/>
            <person name="Bauer D."/>
            <person name="Andreopoulos W."/>
            <person name="Pangilinan J."/>
            <person name="LaButti K."/>
            <person name="Riley R."/>
            <person name="Lipzen A."/>
            <person name="Clum A."/>
            <person name="Drula E."/>
            <person name="Henrissat B."/>
            <person name="Kohler A."/>
            <person name="Grigoriev I.V."/>
            <person name="Martin F.M."/>
            <person name="Hacquard S."/>
        </authorList>
    </citation>
    <scope>NUCLEOTIDE SEQUENCE</scope>
    <source>
        <strain evidence="1">MPI-CAGE-AT-0021</strain>
    </source>
</reference>
<protein>
    <recommendedName>
        <fullName evidence="3">C2H2-type domain-containing protein</fullName>
    </recommendedName>
</protein>
<dbReference type="EMBL" id="JAGMUU010000001">
    <property type="protein sequence ID" value="KAH7163413.1"/>
    <property type="molecule type" value="Genomic_DNA"/>
</dbReference>
<organism evidence="1 2">
    <name type="scientific">Dactylonectria estremocensis</name>
    <dbReference type="NCBI Taxonomy" id="1079267"/>
    <lineage>
        <taxon>Eukaryota</taxon>
        <taxon>Fungi</taxon>
        <taxon>Dikarya</taxon>
        <taxon>Ascomycota</taxon>
        <taxon>Pezizomycotina</taxon>
        <taxon>Sordariomycetes</taxon>
        <taxon>Hypocreomycetidae</taxon>
        <taxon>Hypocreales</taxon>
        <taxon>Nectriaceae</taxon>
        <taxon>Dactylonectria</taxon>
    </lineage>
</organism>
<dbReference type="PANTHER" id="PTHR38166">
    <property type="entry name" value="C2H2-TYPE DOMAIN-CONTAINING PROTEIN-RELATED"/>
    <property type="match status" value="1"/>
</dbReference>